<gene>
    <name evidence="1" type="ORF">MARIT_0956</name>
</gene>
<protein>
    <recommendedName>
        <fullName evidence="3">DUF2851 family protein</fullName>
    </recommendedName>
</protein>
<dbReference type="STRING" id="1349785.GCA_000509405_02033"/>
<dbReference type="InterPro" id="IPR021272">
    <property type="entry name" value="DUF2851"/>
</dbReference>
<dbReference type="AlphaFoldDB" id="A0A2H1E7T3"/>
<dbReference type="EMBL" id="LT634361">
    <property type="protein sequence ID" value="SFZ81115.1"/>
    <property type="molecule type" value="Genomic_DNA"/>
</dbReference>
<dbReference type="RefSeq" id="WP_100210899.1">
    <property type="nucleotide sequence ID" value="NZ_CP138495.1"/>
</dbReference>
<dbReference type="Proteomes" id="UP000231564">
    <property type="component" value="Chromosome MARIT"/>
</dbReference>
<evidence type="ECO:0008006" key="3">
    <source>
        <dbReference type="Google" id="ProtNLM"/>
    </source>
</evidence>
<dbReference type="KEGG" id="tmar:MARIT_0956"/>
<evidence type="ECO:0000313" key="2">
    <source>
        <dbReference type="Proteomes" id="UP000231564"/>
    </source>
</evidence>
<dbReference type="Pfam" id="PF11013">
    <property type="entry name" value="DUF2851"/>
    <property type="match status" value="1"/>
</dbReference>
<name>A0A2H1E7T3_9FLAO</name>
<keyword evidence="2" id="KW-1185">Reference proteome</keyword>
<proteinExistence type="predicted"/>
<accession>A0A2H1E7T3</accession>
<dbReference type="GeneID" id="47722520"/>
<dbReference type="OrthoDB" id="1005072at2"/>
<evidence type="ECO:0000313" key="1">
    <source>
        <dbReference type="EMBL" id="SFZ81115.1"/>
    </source>
</evidence>
<reference evidence="1 2" key="1">
    <citation type="submission" date="2016-11" db="EMBL/GenBank/DDBJ databases">
        <authorList>
            <person name="Jaros S."/>
            <person name="Januszkiewicz K."/>
            <person name="Wedrychowicz H."/>
        </authorList>
    </citation>
    <scope>NUCLEOTIDE SEQUENCE [LARGE SCALE GENOMIC DNA]</scope>
    <source>
        <strain evidence="1">NCIMB 2154T</strain>
    </source>
</reference>
<sequence>MKEDFLHYIWKYKLLPLKKLVTLDGCTLTILKEGTYNTNAGPDFLNVHLRIDGQVWVGNVEIHVKSLDWYLHNHEKDKNYEAVILHVVWEYNGDVFMKNNRCLPTLELKNIIDEQRIENYQNLFSKKRDWIPCGRQIRTVSPFVLSNWLERLYFERLESKSRKIKGLLKASNKDYEAVLFQLLTKNFGLKVNKDAFLNLGKSLAFTVVRRESFNEKSLSALLFGQGGFLEDDKVENEYYSSLKKEYQYLKHKYSLNSIGNHQFEFFRMRPNNFPTIRIAQLVSLYHAHQGLFSKLMKFSRIEMLYEIFDVEINDFWKKHYTFRTTSKSSRKKITKQFIDLLIINTLVPLKFVLGKDRGEEELRGIAMLMQLKAETNNIVDKFKELLVVPKNALESQALLELYNNYCKKKRCLNCAVGNDLIKKLLKDE</sequence>
<organism evidence="1 2">
    <name type="scientific">Tenacibaculum maritimum NCIMB 2154</name>
    <dbReference type="NCBI Taxonomy" id="1349785"/>
    <lineage>
        <taxon>Bacteria</taxon>
        <taxon>Pseudomonadati</taxon>
        <taxon>Bacteroidota</taxon>
        <taxon>Flavobacteriia</taxon>
        <taxon>Flavobacteriales</taxon>
        <taxon>Flavobacteriaceae</taxon>
        <taxon>Tenacibaculum</taxon>
    </lineage>
</organism>